<protein>
    <recommendedName>
        <fullName evidence="8">Na+/H+ antiporter NhaC-like C-terminal domain-containing protein</fullName>
    </recommendedName>
</protein>
<comment type="caution">
    <text evidence="9">The sequence shown here is derived from an EMBL/GenBank/DDBJ whole genome shotgun (WGS) entry which is preliminary data.</text>
</comment>
<feature type="transmembrane region" description="Helical" evidence="7">
    <location>
        <begin position="181"/>
        <end position="201"/>
    </location>
</feature>
<dbReference type="Proteomes" id="UP000053237">
    <property type="component" value="Unassembled WGS sequence"/>
</dbReference>
<feature type="transmembrane region" description="Helical" evidence="7">
    <location>
        <begin position="330"/>
        <end position="356"/>
    </location>
</feature>
<dbReference type="PANTHER" id="PTHR43478:SF1">
    <property type="entry name" value="NA+_H+ ANTIPORTER NHAC-LIKE C-TERMINAL DOMAIN-CONTAINING PROTEIN"/>
    <property type="match status" value="1"/>
</dbReference>
<dbReference type="EMBL" id="CAIX01000004">
    <property type="protein sequence ID" value="CCI39923.1"/>
    <property type="molecule type" value="Genomic_DNA"/>
</dbReference>
<dbReference type="OrthoDB" id="5593520at2759"/>
<feature type="transmembrane region" description="Helical" evidence="7">
    <location>
        <begin position="289"/>
        <end position="309"/>
    </location>
</feature>
<feature type="compositionally biased region" description="Basic and acidic residues" evidence="6">
    <location>
        <begin position="736"/>
        <end position="747"/>
    </location>
</feature>
<evidence type="ECO:0000256" key="1">
    <source>
        <dbReference type="ARBA" id="ARBA00004651"/>
    </source>
</evidence>
<evidence type="ECO:0000313" key="9">
    <source>
        <dbReference type="EMBL" id="CCI39923.1"/>
    </source>
</evidence>
<feature type="region of interest" description="Disordered" evidence="6">
    <location>
        <begin position="425"/>
        <end position="444"/>
    </location>
</feature>
<organism evidence="9 10">
    <name type="scientific">Albugo candida</name>
    <dbReference type="NCBI Taxonomy" id="65357"/>
    <lineage>
        <taxon>Eukaryota</taxon>
        <taxon>Sar</taxon>
        <taxon>Stramenopiles</taxon>
        <taxon>Oomycota</taxon>
        <taxon>Peronosporomycetes</taxon>
        <taxon>Albuginales</taxon>
        <taxon>Albuginaceae</taxon>
        <taxon>Albugo</taxon>
    </lineage>
</organism>
<feature type="region of interest" description="Disordered" evidence="6">
    <location>
        <begin position="725"/>
        <end position="754"/>
    </location>
</feature>
<keyword evidence="10" id="KW-1185">Reference proteome</keyword>
<dbReference type="InterPro" id="IPR018461">
    <property type="entry name" value="Na/H_Antiport_NhaC-like_C"/>
</dbReference>
<keyword evidence="5 7" id="KW-0472">Membrane</keyword>
<dbReference type="STRING" id="65357.A0A024G071"/>
<evidence type="ECO:0000313" key="10">
    <source>
        <dbReference type="Proteomes" id="UP000053237"/>
    </source>
</evidence>
<sequence length="811" mass="87598">MRWVHIIPSLFVNLSIPIASKETQISLLVTPKVILQSIGFNATIELPSLKNGSVYPALLHYQVEYLDGELIHNETICTTDTHGNFQSQVEIPIAKMRIFRSGTQRLITTVYKVENTTKSVDILPSDPKSNTSNVSVATAPQPNAIRDKQAAPAGKSALNTKAAQFFEVDSLLKLYSSESSVFVSPGWVSFLPPLVTLVMSAVLNDVILALLMGIWCGATIVSHGNVLTGFLRTFDYYWVNAFLIEGHAGVLLFTIILGGTIGIVQKGGGAHGLAFLAQKYMTSPLRMQFATWALCLTIFFDDFSCILIIGSSLRQILTQTGVSREKFAAIIHTLGVCLPSMAPVSSWIGVEIGYIAAELHNLGLNWDPFLTCLSCLHYRFFPILFIGFIFITIICQKDFAGMVQFEKDAAASPLQTREISPAFGAVQPEDSPKAEPGPVEPDPKKPMRWQNAAIPFTFIVIATFLGMIIDGATRLTQNDPKRNYTILDALSACNSVSALIRASSGGWLIASLLLGIQRILTLDELAKAWAEGTKDVLNPLIVLLLAWALGSVITEINVASYIASSVGKQVRSEYISSLAAVFCYVVSFATGSAFGTMAIMFPIISPLAYEISGGDSDVLMQCFGSVLGSSIFGNICSPIADTSILVSLSTHVPLDNHIRSILPYALLVGIISIVGGSLPISFRILSTFSAFILSFAALLLIVFFCGTRVNRRYRALSSCSLDTISASSVATPPPETLREDTYSESKAHPNANSNSHAQVLSPILASPSHSSHGELYGGNGSYSSIPAFRELPYYSSYGEKADEKSALLAHS</sequence>
<keyword evidence="3 7" id="KW-0812">Transmembrane</keyword>
<comment type="subcellular location">
    <subcellularLocation>
        <location evidence="1">Cell membrane</location>
        <topology evidence="1">Multi-pass membrane protein</topology>
    </subcellularLocation>
</comment>
<feature type="domain" description="Na+/H+ antiporter NhaC-like C-terminal" evidence="8">
    <location>
        <begin position="341"/>
        <end position="674"/>
    </location>
</feature>
<evidence type="ECO:0000256" key="2">
    <source>
        <dbReference type="ARBA" id="ARBA00022475"/>
    </source>
</evidence>
<accession>A0A024G071</accession>
<feature type="transmembrane region" description="Helical" evidence="7">
    <location>
        <begin position="536"/>
        <end position="562"/>
    </location>
</feature>
<dbReference type="GO" id="GO:0005886">
    <property type="term" value="C:plasma membrane"/>
    <property type="evidence" value="ECO:0007669"/>
    <property type="project" value="UniProtKB-SubCell"/>
</dbReference>
<dbReference type="AlphaFoldDB" id="A0A024G071"/>
<proteinExistence type="predicted"/>
<feature type="transmembrane region" description="Helical" evidence="7">
    <location>
        <begin position="574"/>
        <end position="601"/>
    </location>
</feature>
<dbReference type="Pfam" id="PF03553">
    <property type="entry name" value="Na_H_antiporter"/>
    <property type="match status" value="1"/>
</dbReference>
<keyword evidence="2" id="KW-1003">Cell membrane</keyword>
<feature type="transmembrane region" description="Helical" evidence="7">
    <location>
        <begin position="688"/>
        <end position="706"/>
    </location>
</feature>
<name>A0A024G071_9STRA</name>
<feature type="transmembrane region" description="Helical" evidence="7">
    <location>
        <begin position="661"/>
        <end position="682"/>
    </location>
</feature>
<feature type="transmembrane region" description="Helical" evidence="7">
    <location>
        <begin position="207"/>
        <end position="230"/>
    </location>
</feature>
<feature type="transmembrane region" description="Helical" evidence="7">
    <location>
        <begin position="242"/>
        <end position="264"/>
    </location>
</feature>
<evidence type="ECO:0000256" key="4">
    <source>
        <dbReference type="ARBA" id="ARBA00022989"/>
    </source>
</evidence>
<feature type="transmembrane region" description="Helical" evidence="7">
    <location>
        <begin position="452"/>
        <end position="469"/>
    </location>
</feature>
<reference evidence="9 10" key="1">
    <citation type="submission" date="2012-05" db="EMBL/GenBank/DDBJ databases">
        <title>Recombination and specialization in a pathogen metapopulation.</title>
        <authorList>
            <person name="Gardiner A."/>
            <person name="Kemen E."/>
            <person name="Schultz-Larsen T."/>
            <person name="MacLean D."/>
            <person name="Van Oosterhout C."/>
            <person name="Jones J.D.G."/>
        </authorList>
    </citation>
    <scope>NUCLEOTIDE SEQUENCE [LARGE SCALE GENOMIC DNA]</scope>
    <source>
        <strain evidence="9 10">Ac Nc2</strain>
    </source>
</reference>
<keyword evidence="4 7" id="KW-1133">Transmembrane helix</keyword>
<evidence type="ECO:0000256" key="6">
    <source>
        <dbReference type="SAM" id="MobiDB-lite"/>
    </source>
</evidence>
<dbReference type="PANTHER" id="PTHR43478">
    <property type="entry name" value="NA+/H+ ANTIPORTER-RELATED"/>
    <property type="match status" value="1"/>
</dbReference>
<dbReference type="InParanoid" id="A0A024G071"/>
<evidence type="ECO:0000259" key="8">
    <source>
        <dbReference type="Pfam" id="PF03553"/>
    </source>
</evidence>
<gene>
    <name evidence="9" type="ORF">BN9_007070</name>
</gene>
<evidence type="ECO:0000256" key="5">
    <source>
        <dbReference type="ARBA" id="ARBA00023136"/>
    </source>
</evidence>
<evidence type="ECO:0000256" key="3">
    <source>
        <dbReference type="ARBA" id="ARBA00022692"/>
    </source>
</evidence>
<evidence type="ECO:0000256" key="7">
    <source>
        <dbReference type="SAM" id="Phobius"/>
    </source>
</evidence>
<feature type="transmembrane region" description="Helical" evidence="7">
    <location>
        <begin position="376"/>
        <end position="395"/>
    </location>
</feature>